<evidence type="ECO:0000313" key="5">
    <source>
        <dbReference type="EMBL" id="RPF49895.1"/>
    </source>
</evidence>
<dbReference type="PANTHER" id="PTHR43630:SF2">
    <property type="entry name" value="GLYCOSYLTRANSFERASE"/>
    <property type="match status" value="1"/>
</dbReference>
<dbReference type="InterPro" id="IPR013105">
    <property type="entry name" value="TPR_2"/>
</dbReference>
<feature type="repeat" description="TPR" evidence="3">
    <location>
        <begin position="200"/>
        <end position="233"/>
    </location>
</feature>
<keyword evidence="6" id="KW-1185">Reference proteome</keyword>
<dbReference type="Pfam" id="PF13432">
    <property type="entry name" value="TPR_16"/>
    <property type="match status" value="1"/>
</dbReference>
<organism evidence="5 6">
    <name type="scientific">Thermodesulfitimonas autotrophica</name>
    <dbReference type="NCBI Taxonomy" id="1894989"/>
    <lineage>
        <taxon>Bacteria</taxon>
        <taxon>Bacillati</taxon>
        <taxon>Bacillota</taxon>
        <taxon>Clostridia</taxon>
        <taxon>Thermoanaerobacterales</taxon>
        <taxon>Thermoanaerobacteraceae</taxon>
        <taxon>Thermodesulfitimonas</taxon>
    </lineage>
</organism>
<evidence type="ECO:0000256" key="3">
    <source>
        <dbReference type="PROSITE-ProRule" id="PRU00339"/>
    </source>
</evidence>
<dbReference type="EMBL" id="RKRE01000001">
    <property type="protein sequence ID" value="RPF49895.1"/>
    <property type="molecule type" value="Genomic_DNA"/>
</dbReference>
<dbReference type="SMART" id="SM00028">
    <property type="entry name" value="TPR"/>
    <property type="match status" value="5"/>
</dbReference>
<evidence type="ECO:0000256" key="1">
    <source>
        <dbReference type="ARBA" id="ARBA00022737"/>
    </source>
</evidence>
<dbReference type="SUPFAM" id="SSF53448">
    <property type="entry name" value="Nucleotide-diphospho-sugar transferases"/>
    <property type="match status" value="2"/>
</dbReference>
<keyword evidence="1" id="KW-0677">Repeat</keyword>
<keyword evidence="2 3" id="KW-0802">TPR repeat</keyword>
<evidence type="ECO:0000259" key="4">
    <source>
        <dbReference type="Pfam" id="PF00535"/>
    </source>
</evidence>
<dbReference type="InterPro" id="IPR001173">
    <property type="entry name" value="Glyco_trans_2-like"/>
</dbReference>
<protein>
    <submittedName>
        <fullName evidence="5">Glycosyltransferase involved in cell wall biosynthesis</fullName>
    </submittedName>
</protein>
<gene>
    <name evidence="5" type="ORF">EDD75_0721</name>
</gene>
<dbReference type="GO" id="GO:0016740">
    <property type="term" value="F:transferase activity"/>
    <property type="evidence" value="ECO:0007669"/>
    <property type="project" value="UniProtKB-KW"/>
</dbReference>
<dbReference type="PROSITE" id="PS50005">
    <property type="entry name" value="TPR"/>
    <property type="match status" value="1"/>
</dbReference>
<dbReference type="InterPro" id="IPR029044">
    <property type="entry name" value="Nucleotide-diphossugar_trans"/>
</dbReference>
<proteinExistence type="predicted"/>
<keyword evidence="5" id="KW-0808">Transferase</keyword>
<feature type="domain" description="Glycosyltransferase 2-like" evidence="4">
    <location>
        <begin position="337"/>
        <end position="439"/>
    </location>
</feature>
<dbReference type="Pfam" id="PF00535">
    <property type="entry name" value="Glycos_transf_2"/>
    <property type="match status" value="2"/>
</dbReference>
<sequence length="778" mass="86729">MGVPRLSLCMITRNEAENIGRCLESVREFVDEIVVVDTGSVDDTTAVAAGYGAKVITTVWQHDFAAARNLSLAHATGDWIFFLDADEELAPESGSALTRLARTGDKEAYFALITNLLPGGAELTAPSIRLFRNREGYRFRGRLHEQVVDSILAHAGQQRIGQAPIRILHHGYDPATFNIQAKIRRNLAILERYPPEERDSFFYYNLGTEYLRLGRWKEALANYREALRLTHPAKIYGPILVKRTINALMALRRFREAVGHLRYYQTLYPDFRDLVFLEALCHLETGRYTEAQECLRRYGVLPPPPIWYPVEKWPEPPETLAARIRPLVRRREGPPLSVCIIGRDEASCIGACIKSVAEIAAEIIFIDTGSTDQTPYLAYQLGAKVHRASWQNNFGTARNLALAAATGEWILVLDADEVLQEASRNALPELLKAADRDAYLLPIRTFLDRRLSLLNCYLKGSCRLFRNRNYRYQDAVDETILPAVEAAGGTVGCAPITVDHLHFLRPEKEIARRRAWKIAAIREHLTSAPAEQCCALGRESFYARDFTAATQYLGEAYQTLAKSAPPDIFALYALALINTGNYAQAIAVLTEGVAIHPDYTDLLYLLAVACFQRGDLGTAEQLFRRCLALGDAPWEKYLVTPGAGSYRVLLSLGPLYARTGRTKEAIATLLEAARHPAAFEPAVESLTILREELGVPPDQFLSEKGLCNTRSLSAVAQTLARTGQFAESLYYLLLASKESEKEPPPGDFAPLLQAMETLRTAFWHHFRLVGNQEGCSGG</sequence>
<feature type="domain" description="Glycosyltransferase 2-like" evidence="4">
    <location>
        <begin position="7"/>
        <end position="110"/>
    </location>
</feature>
<name>A0A3N5BVG8_9THEO</name>
<comment type="caution">
    <text evidence="5">The sequence shown here is derived from an EMBL/GenBank/DDBJ whole genome shotgun (WGS) entry which is preliminary data.</text>
</comment>
<dbReference type="Proteomes" id="UP000282654">
    <property type="component" value="Unassembled WGS sequence"/>
</dbReference>
<evidence type="ECO:0000313" key="6">
    <source>
        <dbReference type="Proteomes" id="UP000282654"/>
    </source>
</evidence>
<dbReference type="OrthoDB" id="9815923at2"/>
<dbReference type="InterPro" id="IPR019734">
    <property type="entry name" value="TPR_rpt"/>
</dbReference>
<dbReference type="PROSITE" id="PS50293">
    <property type="entry name" value="TPR_REGION"/>
    <property type="match status" value="1"/>
</dbReference>
<dbReference type="RefSeq" id="WP_123928085.1">
    <property type="nucleotide sequence ID" value="NZ_RKRE01000001.1"/>
</dbReference>
<dbReference type="SUPFAM" id="SSF48452">
    <property type="entry name" value="TPR-like"/>
    <property type="match status" value="1"/>
</dbReference>
<dbReference type="Pfam" id="PF14559">
    <property type="entry name" value="TPR_19"/>
    <property type="match status" value="1"/>
</dbReference>
<dbReference type="Gene3D" id="3.90.550.10">
    <property type="entry name" value="Spore Coat Polysaccharide Biosynthesis Protein SpsA, Chain A"/>
    <property type="match status" value="2"/>
</dbReference>
<dbReference type="PANTHER" id="PTHR43630">
    <property type="entry name" value="POLY-BETA-1,6-N-ACETYL-D-GLUCOSAMINE SYNTHASE"/>
    <property type="match status" value="1"/>
</dbReference>
<dbReference type="CDD" id="cd02511">
    <property type="entry name" value="Beta4Glucosyltransferase"/>
    <property type="match status" value="2"/>
</dbReference>
<dbReference type="Pfam" id="PF07719">
    <property type="entry name" value="TPR_2"/>
    <property type="match status" value="1"/>
</dbReference>
<accession>A0A3N5BVG8</accession>
<dbReference type="AlphaFoldDB" id="A0A3N5BVG8"/>
<reference evidence="5 6" key="1">
    <citation type="submission" date="2018-11" db="EMBL/GenBank/DDBJ databases">
        <title>Genomic Encyclopedia of Type Strains, Phase IV (KMG-IV): sequencing the most valuable type-strain genomes for metagenomic binning, comparative biology and taxonomic classification.</title>
        <authorList>
            <person name="Goeker M."/>
        </authorList>
    </citation>
    <scope>NUCLEOTIDE SEQUENCE [LARGE SCALE GENOMIC DNA]</scope>
    <source>
        <strain evidence="5 6">DSM 102936</strain>
    </source>
</reference>
<dbReference type="Gene3D" id="1.25.40.10">
    <property type="entry name" value="Tetratricopeptide repeat domain"/>
    <property type="match status" value="3"/>
</dbReference>
<dbReference type="InterPro" id="IPR011990">
    <property type="entry name" value="TPR-like_helical_dom_sf"/>
</dbReference>
<evidence type="ECO:0000256" key="2">
    <source>
        <dbReference type="ARBA" id="ARBA00022803"/>
    </source>
</evidence>